<evidence type="ECO:0000313" key="2">
    <source>
        <dbReference type="Proteomes" id="UP000033497"/>
    </source>
</evidence>
<evidence type="ECO:0000313" key="1">
    <source>
        <dbReference type="EMBL" id="KJJ37915.1"/>
    </source>
</evidence>
<gene>
    <name evidence="1" type="ORF">MB09_11350</name>
</gene>
<name>A0ABR5DGJ9_9FLAO</name>
<dbReference type="EMBL" id="JSVU01000007">
    <property type="protein sequence ID" value="KJJ37915.1"/>
    <property type="molecule type" value="Genomic_DNA"/>
</dbReference>
<keyword evidence="2" id="KW-1185">Reference proteome</keyword>
<organism evidence="1 2">
    <name type="scientific">Aequorivita vladivostokensis</name>
    <dbReference type="NCBI Taxonomy" id="171194"/>
    <lineage>
        <taxon>Bacteria</taxon>
        <taxon>Pseudomonadati</taxon>
        <taxon>Bacteroidota</taxon>
        <taxon>Flavobacteriia</taxon>
        <taxon>Flavobacteriales</taxon>
        <taxon>Flavobacteriaceae</taxon>
        <taxon>Aequorivita</taxon>
    </lineage>
</organism>
<dbReference type="SUPFAM" id="SSF56935">
    <property type="entry name" value="Porins"/>
    <property type="match status" value="1"/>
</dbReference>
<reference evidence="1 2" key="1">
    <citation type="submission" date="2014-10" db="EMBL/GenBank/DDBJ databases">
        <title>Genome sequencing of Vitellibacter vladivostokensis KMM 3516.</title>
        <authorList>
            <person name="Thevarajoo S."/>
            <person name="Selvaratnam C."/>
            <person name="Goh K.M."/>
            <person name="Chong C.S."/>
        </authorList>
    </citation>
    <scope>NUCLEOTIDE SEQUENCE [LARGE SCALE GENOMIC DNA]</scope>
    <source>
        <strain evidence="1 2">KMM 3516</strain>
    </source>
</reference>
<comment type="caution">
    <text evidence="1">The sequence shown here is derived from an EMBL/GenBank/DDBJ whole genome shotgun (WGS) entry which is preliminary data.</text>
</comment>
<dbReference type="Proteomes" id="UP000033497">
    <property type="component" value="Unassembled WGS sequence"/>
</dbReference>
<dbReference type="Gene3D" id="2.40.160.60">
    <property type="entry name" value="Outer membrane protein transport protein (OMPP1/FadL/TodX)"/>
    <property type="match status" value="1"/>
</dbReference>
<accession>A0ABR5DGJ9</accession>
<dbReference type="RefSeq" id="WP_045081026.1">
    <property type="nucleotide sequence ID" value="NZ_JSVU01000007.1"/>
</dbReference>
<proteinExistence type="predicted"/>
<protein>
    <submittedName>
        <fullName evidence="1">Membrane protein</fullName>
    </submittedName>
</protein>
<sequence>MFRQILVGLFILIAGVTVAQEGTTSPYSYYGIGTLKFRGTVENRSMGGLGVFSDSIHLNLQNPASYSGLRLVNFSVGGSHKASTQKNETASQNTSTTTLDYIAMGIPMGKFGMGFGVIPYTAVGYDFNSELPDGLTQYEGSGGLNKAYLSLGYQVTPELSLGVDANYNFGKIENTATTQKNNLQYGTRVFNRSDILGFSFNFGAMYKRMVTEKLEFTGSVTFTPGTSFTSENYRRIATVSILPVGIFTVDEREITVADTDFTFPSQFTVGAGIGAPKHWALGVEYTNQKTSNFTNRSFNIDNITYENASKFRLGGYYIPNYNSFGNYFKRVVYRAGARFEQTGLNVNGQDINEFGISFGLGLPVGRLFSNANLGFEIGRRGTTDFGLIQENFFNTFISFSLNDRWFEKRLYD</sequence>